<gene>
    <name evidence="7" type="ORF">BFL28_05910</name>
</gene>
<comment type="similarity">
    <text evidence="1">Belongs to the TfdA dioxygenase family.</text>
</comment>
<keyword evidence="2" id="KW-0479">Metal-binding</keyword>
<accession>A0A1E3LS40</accession>
<dbReference type="AlphaFoldDB" id="A0A1E3LS40"/>
<evidence type="ECO:0000256" key="1">
    <source>
        <dbReference type="ARBA" id="ARBA00005896"/>
    </source>
</evidence>
<keyword evidence="3 7" id="KW-0223">Dioxygenase</keyword>
<comment type="caution">
    <text evidence="7">The sequence shown here is derived from an EMBL/GenBank/DDBJ whole genome shotgun (WGS) entry which is preliminary data.</text>
</comment>
<organism evidence="7 8">
    <name type="scientific">Sphingomonas turrisvirgatae</name>
    <dbReference type="NCBI Taxonomy" id="1888892"/>
    <lineage>
        <taxon>Bacteria</taxon>
        <taxon>Pseudomonadati</taxon>
        <taxon>Pseudomonadota</taxon>
        <taxon>Alphaproteobacteria</taxon>
        <taxon>Sphingomonadales</taxon>
        <taxon>Sphingomonadaceae</taxon>
        <taxon>Sphingomonas</taxon>
    </lineage>
</organism>
<dbReference type="SUPFAM" id="SSF51197">
    <property type="entry name" value="Clavaminate synthase-like"/>
    <property type="match status" value="1"/>
</dbReference>
<dbReference type="OrthoDB" id="7209371at2"/>
<dbReference type="GO" id="GO:0046872">
    <property type="term" value="F:metal ion binding"/>
    <property type="evidence" value="ECO:0007669"/>
    <property type="project" value="UniProtKB-KW"/>
</dbReference>
<evidence type="ECO:0000313" key="7">
    <source>
        <dbReference type="EMBL" id="ODP36553.1"/>
    </source>
</evidence>
<dbReference type="PANTHER" id="PTHR30468:SF1">
    <property type="entry name" value="ALPHA-KETOGLUTARATE-DEPENDENT SULFONATE DIOXYGENASE"/>
    <property type="match status" value="1"/>
</dbReference>
<dbReference type="STRING" id="1888892.BFL28_05910"/>
<dbReference type="PANTHER" id="PTHR30468">
    <property type="entry name" value="ALPHA-KETOGLUTARATE-DEPENDENT SULFONATE DIOXYGENASE"/>
    <property type="match status" value="1"/>
</dbReference>
<feature type="domain" description="TauD/TfdA-like" evidence="6">
    <location>
        <begin position="9"/>
        <end position="258"/>
    </location>
</feature>
<dbReference type="Proteomes" id="UP000094487">
    <property type="component" value="Unassembled WGS sequence"/>
</dbReference>
<keyword evidence="5" id="KW-0408">Iron</keyword>
<keyword evidence="8" id="KW-1185">Reference proteome</keyword>
<evidence type="ECO:0000256" key="4">
    <source>
        <dbReference type="ARBA" id="ARBA00023002"/>
    </source>
</evidence>
<evidence type="ECO:0000256" key="2">
    <source>
        <dbReference type="ARBA" id="ARBA00022723"/>
    </source>
</evidence>
<reference evidence="7 8" key="1">
    <citation type="submission" date="2016-08" db="EMBL/GenBank/DDBJ databases">
        <title>Draft genome of the agarase producing Sphingomonas sp. MCT13.</title>
        <authorList>
            <person name="D'Andrea M.M."/>
            <person name="Rossolini G.M."/>
            <person name="Thaller M.C."/>
        </authorList>
    </citation>
    <scope>NUCLEOTIDE SEQUENCE [LARGE SCALE GENOMIC DNA]</scope>
    <source>
        <strain evidence="7 8">MCT13</strain>
    </source>
</reference>
<dbReference type="RefSeq" id="WP_069321820.1">
    <property type="nucleotide sequence ID" value="NZ_MDDS01000068.1"/>
</dbReference>
<name>A0A1E3LS40_9SPHN</name>
<evidence type="ECO:0000256" key="3">
    <source>
        <dbReference type="ARBA" id="ARBA00022964"/>
    </source>
</evidence>
<evidence type="ECO:0000259" key="6">
    <source>
        <dbReference type="Pfam" id="PF02668"/>
    </source>
</evidence>
<dbReference type="InterPro" id="IPR051323">
    <property type="entry name" value="AtsK-like"/>
</dbReference>
<dbReference type="GO" id="GO:0006790">
    <property type="term" value="P:sulfur compound metabolic process"/>
    <property type="evidence" value="ECO:0007669"/>
    <property type="project" value="TreeGrafter"/>
</dbReference>
<evidence type="ECO:0000313" key="8">
    <source>
        <dbReference type="Proteomes" id="UP000094487"/>
    </source>
</evidence>
<dbReference type="Pfam" id="PF02668">
    <property type="entry name" value="TauD"/>
    <property type="match status" value="1"/>
</dbReference>
<dbReference type="GO" id="GO:0005737">
    <property type="term" value="C:cytoplasm"/>
    <property type="evidence" value="ECO:0007669"/>
    <property type="project" value="TreeGrafter"/>
</dbReference>
<protein>
    <submittedName>
        <fullName evidence="7">Taurine dioxygenase</fullName>
    </submittedName>
</protein>
<dbReference type="InterPro" id="IPR042098">
    <property type="entry name" value="TauD-like_sf"/>
</dbReference>
<dbReference type="Gene3D" id="3.60.130.10">
    <property type="entry name" value="Clavaminate synthase-like"/>
    <property type="match status" value="1"/>
</dbReference>
<sequence length="273" mass="30673">MAYRTITADPLTPRIGAIISGVDLTAPLNPEQIEDLHQAIADHQVIFFHNQPLDPASLKRLGQHFGNLQAHALKGLPDHPEVRKLHADETSKHVAGEEWHSDMTCAKKPPMGSILYLHTLPTMGGDTAFSSMYAAYDALSDRMKAYLEGLTAVHDGRLAFGRFDPTGQYPIATHPVIRVHPVTGKKVLFVNKGFTSHINELPPAESQAVLDFLYRHVENAYFQCRFKWEQHSVAFWDNRCTQHLAIWDYYPQVRSGFRVQIEDVPGQEEALAA</sequence>
<dbReference type="EMBL" id="MDDS01000068">
    <property type="protein sequence ID" value="ODP36553.1"/>
    <property type="molecule type" value="Genomic_DNA"/>
</dbReference>
<proteinExistence type="inferred from homology"/>
<keyword evidence="4" id="KW-0560">Oxidoreductase</keyword>
<dbReference type="GO" id="GO:0000908">
    <property type="term" value="F:taurine dioxygenase activity"/>
    <property type="evidence" value="ECO:0007669"/>
    <property type="project" value="TreeGrafter"/>
</dbReference>
<evidence type="ECO:0000256" key="5">
    <source>
        <dbReference type="ARBA" id="ARBA00023004"/>
    </source>
</evidence>
<dbReference type="InterPro" id="IPR003819">
    <property type="entry name" value="TauD/TfdA-like"/>
</dbReference>